<sequence length="1649" mass="191178">MAKSRRDMVKGAETEMRRYYSRKVVDVLVKITRQSLDALLRRFTVRDGENQKPIFLLNAVLMIPKVSIQPNLDDIQEVLALAGKNITSVSKGVGQWTGGKIQHTLKGVVKLKQEDDLKTRRRKFYRLVTDDKLVIPLQQRNFYNHVMDNKEVVKSLSFLSTCTQDLKQEISQFLLRWRPYNILWRNEKSQRELLTACLTEFETSLRKHEELNAKLETEPETVIIGVSLALFTEKLKYGLSTEIKSCTHRIGQAMKKKYKREMDYVYAVINEMERKLERSIRDLDDVRMIMETLRKIREQEVDMELRIEPIEEAFNVLNRYKVTVEREVMEQVDNLRYTWNKLQTRALKVQENLLDMQPQFQEDLSNNLKTFRQDKLDYCNEYRTAGPMQPGLTPREASDRLMLFQNRFEGMWRKLQTYQSGEELFGLPTTDYPDLAQIRKELNLLQKLYKLYNDVIDRVNSYYDIPWSDVNIEEINNELMDFQNRCRKLPKGLKEWPAFFALKKTIDDFNDMCPLLELMANKAMKPRHWQRIMDSLKHTFEFDSDGFCLKNILEAPLLAHKEDIEDICISAMKEKDIEAKLRQVTNEWSAHELTFMTFNNRGELLLRGDTTAETIGQLEDSLMILGSLLSNRYNAPFKKQIQQWVHDLSNTNEILERWLLVQNMWVYLEAVFVGGDIAKQLPKEAKRFSKIDKSWQKIMQRAHETPGVVSCCVGDDLLKQLLPHLQEQLELCQKSLSGYLEKKRMMFPRFFFVSDPALLEILGQASDSHTIQNHLLSIFDNTRWVKFHDIEYNKITAIISSENETIQLEKSVRAEGSVEQWLTQLLVMSQSSLHSIIRQAYAVINDPNFNLLQFLDKMPAQIGVLGLQMIWTRDAELALVQVRHDKNQMPDTNNKFLELLNTLIDQTTRDLTKIERIKFETLITIHVHQRDIFDILCRLNVRNVNDFEWLKQCRFYFKEEQDRTLIIITDVIFSYQNEYLGCTDRLVITPLTDRCYITLAQALAMSMGGAPCGPAGTGKTETVKDMGKTLAKYVVVFNCSDQMDYRGLGRIYKGLAQSGSWGCFDEFNRIELPVLSVAAQQVAVLLASKKEKKKSFVFTDGDIIDMCPEFGIFITMNPGYAGRKELPENLKIQFRTVAMMVPDRQIIIRVKLASCGFLENITLARKFYTLYKLCEEQLTKQVHYDFGLRNILSVLRSLGAAKRVNEKDSESTIVMRVLRDMNLSKLIDEDEPLFISLVADLFPNQVLDKTMYEELEDAINKQVELAGLVNHPPWTLKLIQLYETQEVRHGIMTLGPTGSGKTTCIQTLMRSLTQMGQPHKEMRMNPKSITAAQMFGRLDVATNDWTDGIFSALWRKTLKLKSGEHVWLVLDGPVDSIWIENLNSVLDDNKTLTLANGDRLSMAPTCKIIFEPHNIDNASPATVSRNGMVYMSSSGLTWKPVVKAWLKTRSLKEQELFQNLFWESVGRVYNYGNQNLNLVIEILPCNITLQMLKLLEGLIPPQVEKKKDEPNEKLNHLDLDDDLLEEQENLEETKLLSSEHLAKLFVFALVWGMGAYLENDDRAKFDIFVRENLTFLDLPEKTEKNKEATLFDFVVNEDGNWVLWSTMVTTYSYPELATPEYSNILIPIPDNVRINFLIDSIAKQEKGVL</sequence>
<keyword evidence="8" id="KW-0243">Dynein</keyword>
<dbReference type="InterPro" id="IPR042222">
    <property type="entry name" value="Dynein_2_N"/>
</dbReference>
<evidence type="ECO:0000259" key="15">
    <source>
        <dbReference type="Pfam" id="PF12774"/>
    </source>
</evidence>
<proteinExistence type="inferred from homology"/>
<evidence type="ECO:0000313" key="18">
    <source>
        <dbReference type="EMBL" id="KAK9877870.1"/>
    </source>
</evidence>
<evidence type="ECO:0000259" key="16">
    <source>
        <dbReference type="Pfam" id="PF17852"/>
    </source>
</evidence>
<evidence type="ECO:0000256" key="5">
    <source>
        <dbReference type="ARBA" id="ARBA00022737"/>
    </source>
</evidence>
<comment type="subcellular location">
    <subcellularLocation>
        <location evidence="1">Cytoplasm</location>
        <location evidence="1">Cytoskeleton</location>
        <location evidence="1">Cilium axoneme</location>
    </subcellularLocation>
</comment>
<dbReference type="GO" id="GO:0005858">
    <property type="term" value="C:axonemal dynein complex"/>
    <property type="evidence" value="ECO:0007669"/>
    <property type="project" value="TreeGrafter"/>
</dbReference>
<dbReference type="FunFam" id="3.40.50.300:FF:000044">
    <property type="entry name" value="Dynein heavy chain 5, axonemal"/>
    <property type="match status" value="1"/>
</dbReference>
<dbReference type="EMBL" id="JARQZJ010000044">
    <property type="protein sequence ID" value="KAK9877870.1"/>
    <property type="molecule type" value="Genomic_DNA"/>
</dbReference>
<keyword evidence="7" id="KW-0067">ATP-binding</keyword>
<protein>
    <recommendedName>
        <fullName evidence="20">Dynein heavy chain 5, axonemal</fullName>
    </recommendedName>
</protein>
<evidence type="ECO:0000256" key="13">
    <source>
        <dbReference type="ARBA" id="ARBA00023273"/>
    </source>
</evidence>
<dbReference type="SUPFAM" id="SSF52540">
    <property type="entry name" value="P-loop containing nucleoside triphosphate hydrolases"/>
    <property type="match status" value="2"/>
</dbReference>
<evidence type="ECO:0000256" key="6">
    <source>
        <dbReference type="ARBA" id="ARBA00022741"/>
    </source>
</evidence>
<dbReference type="Pfam" id="PF17852">
    <property type="entry name" value="Dynein_AAA_lid"/>
    <property type="match status" value="1"/>
</dbReference>
<dbReference type="InterPro" id="IPR013602">
    <property type="entry name" value="Dynein_heavy_linker"/>
</dbReference>
<name>A0AAW1U5S4_9CUCU</name>
<evidence type="ECO:0000313" key="19">
    <source>
        <dbReference type="Proteomes" id="UP001431783"/>
    </source>
</evidence>
<dbReference type="GO" id="GO:0045505">
    <property type="term" value="F:dynein intermediate chain binding"/>
    <property type="evidence" value="ECO:0007669"/>
    <property type="project" value="InterPro"/>
</dbReference>
<dbReference type="FunFam" id="3.40.50.300:FF:000543">
    <property type="entry name" value="Dynein axonemal heavy chain 5"/>
    <property type="match status" value="1"/>
</dbReference>
<keyword evidence="4" id="KW-0493">Microtubule</keyword>
<comment type="caution">
    <text evidence="18">The sequence shown here is derived from an EMBL/GenBank/DDBJ whole genome shotgun (WGS) entry which is preliminary data.</text>
</comment>
<evidence type="ECO:0000259" key="14">
    <source>
        <dbReference type="Pfam" id="PF08393"/>
    </source>
</evidence>
<dbReference type="Gene3D" id="3.40.50.300">
    <property type="entry name" value="P-loop containing nucleotide triphosphate hydrolases"/>
    <property type="match status" value="2"/>
</dbReference>
<dbReference type="FunFam" id="1.20.58.1120:FF:000004">
    <property type="entry name" value="Dynein axonemal heavy chain 5"/>
    <property type="match status" value="1"/>
</dbReference>
<feature type="domain" description="Dynein axonemal heavy chain 2/5/8 coiled-coil" evidence="17">
    <location>
        <begin position="251"/>
        <end position="357"/>
    </location>
</feature>
<dbReference type="GO" id="GO:0005874">
    <property type="term" value="C:microtubule"/>
    <property type="evidence" value="ECO:0007669"/>
    <property type="project" value="UniProtKB-KW"/>
</dbReference>
<feature type="domain" description="Dynein heavy chain AAA 5 extension" evidence="16">
    <location>
        <begin position="1458"/>
        <end position="1605"/>
    </location>
</feature>
<evidence type="ECO:0000256" key="11">
    <source>
        <dbReference type="ARBA" id="ARBA00023175"/>
    </source>
</evidence>
<comment type="similarity">
    <text evidence="2">Belongs to the dynein heavy chain family.</text>
</comment>
<dbReference type="FunFam" id="1.10.8.710:FF:000003">
    <property type="entry name" value="Dynein axonemal heavy chain 5"/>
    <property type="match status" value="1"/>
</dbReference>
<keyword evidence="10" id="KW-0969">Cilium</keyword>
<evidence type="ECO:0000256" key="10">
    <source>
        <dbReference type="ARBA" id="ARBA00023069"/>
    </source>
</evidence>
<dbReference type="Pfam" id="PF25007">
    <property type="entry name" value="DYH2-5-8_CC"/>
    <property type="match status" value="1"/>
</dbReference>
<dbReference type="InterPro" id="IPR042228">
    <property type="entry name" value="Dynein_linker_3"/>
</dbReference>
<feature type="domain" description="Dynein heavy chain linker" evidence="14">
    <location>
        <begin position="435"/>
        <end position="840"/>
    </location>
</feature>
<dbReference type="SUPFAM" id="SSF46966">
    <property type="entry name" value="Spectrin repeat"/>
    <property type="match status" value="1"/>
</dbReference>
<evidence type="ECO:0000256" key="12">
    <source>
        <dbReference type="ARBA" id="ARBA00023212"/>
    </source>
</evidence>
<dbReference type="GO" id="GO:0005524">
    <property type="term" value="F:ATP binding"/>
    <property type="evidence" value="ECO:0007669"/>
    <property type="project" value="UniProtKB-KW"/>
</dbReference>
<evidence type="ECO:0008006" key="20">
    <source>
        <dbReference type="Google" id="ProtNLM"/>
    </source>
</evidence>
<dbReference type="Proteomes" id="UP001431783">
    <property type="component" value="Unassembled WGS sequence"/>
</dbReference>
<dbReference type="InterPro" id="IPR035699">
    <property type="entry name" value="AAA_6"/>
</dbReference>
<evidence type="ECO:0000256" key="1">
    <source>
        <dbReference type="ARBA" id="ARBA00004430"/>
    </source>
</evidence>
<dbReference type="PANTHER" id="PTHR46532">
    <property type="entry name" value="MALE FERTILITY FACTOR KL5"/>
    <property type="match status" value="1"/>
</dbReference>
<dbReference type="Pfam" id="PF08393">
    <property type="entry name" value="DHC_N2"/>
    <property type="match status" value="1"/>
</dbReference>
<keyword evidence="9" id="KW-0175">Coiled coil</keyword>
<dbReference type="InterPro" id="IPR043157">
    <property type="entry name" value="Dynein_AAA1S"/>
</dbReference>
<dbReference type="Gene3D" id="1.20.140.100">
    <property type="entry name" value="Dynein heavy chain, N-terminal domain 2"/>
    <property type="match status" value="1"/>
</dbReference>
<evidence type="ECO:0000259" key="17">
    <source>
        <dbReference type="Pfam" id="PF25007"/>
    </source>
</evidence>
<dbReference type="Gene3D" id="1.20.58.1120">
    <property type="match status" value="1"/>
</dbReference>
<dbReference type="FunFam" id="1.20.140.100:FF:000003">
    <property type="entry name" value="Dynein, axonemal, heavy chain 5"/>
    <property type="match status" value="1"/>
</dbReference>
<evidence type="ECO:0000256" key="4">
    <source>
        <dbReference type="ARBA" id="ARBA00022701"/>
    </source>
</evidence>
<dbReference type="InterPro" id="IPR056759">
    <property type="entry name" value="DYH2-5-8_CC"/>
</dbReference>
<reference evidence="18 19" key="1">
    <citation type="submission" date="2023-03" db="EMBL/GenBank/DDBJ databases">
        <title>Genome insight into feeding habits of ladybird beetles.</title>
        <authorList>
            <person name="Li H.-S."/>
            <person name="Huang Y.-H."/>
            <person name="Pang H."/>
        </authorList>
    </citation>
    <scope>NUCLEOTIDE SEQUENCE [LARGE SCALE GENOMIC DNA]</scope>
    <source>
        <strain evidence="18">SYSU_2023b</strain>
        <tissue evidence="18">Whole body</tissue>
    </source>
</reference>
<dbReference type="Gene3D" id="1.10.8.710">
    <property type="match status" value="1"/>
</dbReference>
<dbReference type="Gene3D" id="3.20.180.20">
    <property type="entry name" value="Dynein heavy chain, N-terminal domain 2"/>
    <property type="match status" value="1"/>
</dbReference>
<dbReference type="FunFam" id="3.20.180.20:FF:000001">
    <property type="entry name" value="Dynein axonemal heavy chain 5"/>
    <property type="match status" value="1"/>
</dbReference>
<keyword evidence="12" id="KW-0206">Cytoskeleton</keyword>
<evidence type="ECO:0000256" key="9">
    <source>
        <dbReference type="ARBA" id="ARBA00023054"/>
    </source>
</evidence>
<dbReference type="Gene3D" id="1.10.287.2620">
    <property type="match status" value="1"/>
</dbReference>
<keyword evidence="11" id="KW-0505">Motor protein</keyword>
<dbReference type="InterPro" id="IPR041466">
    <property type="entry name" value="Dynein_AAA5_ext"/>
</dbReference>
<keyword evidence="19" id="KW-1185">Reference proteome</keyword>
<dbReference type="PANTHER" id="PTHR46532:SF4">
    <property type="entry name" value="AAA+ ATPASE DOMAIN-CONTAINING PROTEIN"/>
    <property type="match status" value="1"/>
</dbReference>
<evidence type="ECO:0000256" key="7">
    <source>
        <dbReference type="ARBA" id="ARBA00022840"/>
    </source>
</evidence>
<keyword evidence="5" id="KW-0677">Repeat</keyword>
<keyword evidence="6" id="KW-0547">Nucleotide-binding</keyword>
<dbReference type="GO" id="GO:0051959">
    <property type="term" value="F:dynein light intermediate chain binding"/>
    <property type="evidence" value="ECO:0007669"/>
    <property type="project" value="InterPro"/>
</dbReference>
<accession>A0AAW1U5S4</accession>
<evidence type="ECO:0000256" key="8">
    <source>
        <dbReference type="ARBA" id="ARBA00023017"/>
    </source>
</evidence>
<evidence type="ECO:0000256" key="3">
    <source>
        <dbReference type="ARBA" id="ARBA00022490"/>
    </source>
</evidence>
<dbReference type="GO" id="GO:0007018">
    <property type="term" value="P:microtubule-based movement"/>
    <property type="evidence" value="ECO:0007669"/>
    <property type="project" value="InterPro"/>
</dbReference>
<dbReference type="Pfam" id="PF12774">
    <property type="entry name" value="AAA_6"/>
    <property type="match status" value="1"/>
</dbReference>
<evidence type="ECO:0000256" key="2">
    <source>
        <dbReference type="ARBA" id="ARBA00008887"/>
    </source>
</evidence>
<keyword evidence="13" id="KW-0966">Cell projection</keyword>
<gene>
    <name evidence="18" type="ORF">WA026_020098</name>
</gene>
<dbReference type="Gene3D" id="1.10.472.130">
    <property type="match status" value="1"/>
</dbReference>
<dbReference type="FunFam" id="1.10.287.2620:FF:000003">
    <property type="entry name" value="Dynein, axonemal, heavy chain 5"/>
    <property type="match status" value="1"/>
</dbReference>
<organism evidence="18 19">
    <name type="scientific">Henosepilachna vigintioctopunctata</name>
    <dbReference type="NCBI Taxonomy" id="420089"/>
    <lineage>
        <taxon>Eukaryota</taxon>
        <taxon>Metazoa</taxon>
        <taxon>Ecdysozoa</taxon>
        <taxon>Arthropoda</taxon>
        <taxon>Hexapoda</taxon>
        <taxon>Insecta</taxon>
        <taxon>Pterygota</taxon>
        <taxon>Neoptera</taxon>
        <taxon>Endopterygota</taxon>
        <taxon>Coleoptera</taxon>
        <taxon>Polyphaga</taxon>
        <taxon>Cucujiformia</taxon>
        <taxon>Coccinelloidea</taxon>
        <taxon>Coccinellidae</taxon>
        <taxon>Epilachninae</taxon>
        <taxon>Epilachnini</taxon>
        <taxon>Henosepilachna</taxon>
    </lineage>
</organism>
<keyword evidence="3" id="KW-0963">Cytoplasm</keyword>
<dbReference type="InterPro" id="IPR027417">
    <property type="entry name" value="P-loop_NTPase"/>
</dbReference>
<dbReference type="InterPro" id="IPR026983">
    <property type="entry name" value="DHC"/>
</dbReference>
<feature type="domain" description="Dynein heavy chain hydrolytic ATP-binding dynein motor region" evidence="15">
    <location>
        <begin position="975"/>
        <end position="1302"/>
    </location>
</feature>